<dbReference type="Proteomes" id="UP000257109">
    <property type="component" value="Unassembled WGS sequence"/>
</dbReference>
<name>A0A371I0J5_MUCPR</name>
<feature type="non-terminal residue" evidence="1">
    <location>
        <position position="1"/>
    </location>
</feature>
<accession>A0A371I0J5</accession>
<dbReference type="AlphaFoldDB" id="A0A371I0J5"/>
<sequence length="136" mass="14769">MEVSQDLLGDLACKKSLSTSMTDPKSALTETGGVSIRSLSTHKPRNLLHQPQILAHLKPLIESINIPQIAPGNNHPIRNLPYAPSNFPRASMSCCTSRSPPDRLRYTISSSEYDSDDFDPALNGTYFAVKPFAAAG</sequence>
<comment type="caution">
    <text evidence="1">The sequence shown here is derived from an EMBL/GenBank/DDBJ whole genome shotgun (WGS) entry which is preliminary data.</text>
</comment>
<evidence type="ECO:0000313" key="2">
    <source>
        <dbReference type="Proteomes" id="UP000257109"/>
    </source>
</evidence>
<reference evidence="1" key="1">
    <citation type="submission" date="2018-05" db="EMBL/GenBank/DDBJ databases">
        <title>Draft genome of Mucuna pruriens seed.</title>
        <authorList>
            <person name="Nnadi N.E."/>
            <person name="Vos R."/>
            <person name="Hasami M.H."/>
            <person name="Devisetty U.K."/>
            <person name="Aguiy J.C."/>
        </authorList>
    </citation>
    <scope>NUCLEOTIDE SEQUENCE [LARGE SCALE GENOMIC DNA]</scope>
    <source>
        <strain evidence="1">JCA_2017</strain>
    </source>
</reference>
<organism evidence="1 2">
    <name type="scientific">Mucuna pruriens</name>
    <name type="common">Velvet bean</name>
    <name type="synonym">Dolichos pruriens</name>
    <dbReference type="NCBI Taxonomy" id="157652"/>
    <lineage>
        <taxon>Eukaryota</taxon>
        <taxon>Viridiplantae</taxon>
        <taxon>Streptophyta</taxon>
        <taxon>Embryophyta</taxon>
        <taxon>Tracheophyta</taxon>
        <taxon>Spermatophyta</taxon>
        <taxon>Magnoliopsida</taxon>
        <taxon>eudicotyledons</taxon>
        <taxon>Gunneridae</taxon>
        <taxon>Pentapetalae</taxon>
        <taxon>rosids</taxon>
        <taxon>fabids</taxon>
        <taxon>Fabales</taxon>
        <taxon>Fabaceae</taxon>
        <taxon>Papilionoideae</taxon>
        <taxon>50 kb inversion clade</taxon>
        <taxon>NPAAA clade</taxon>
        <taxon>indigoferoid/millettioid clade</taxon>
        <taxon>Phaseoleae</taxon>
        <taxon>Mucuna</taxon>
    </lineage>
</organism>
<proteinExistence type="predicted"/>
<dbReference type="EMBL" id="QJKJ01001250">
    <property type="protein sequence ID" value="RDY08575.1"/>
    <property type="molecule type" value="Genomic_DNA"/>
</dbReference>
<evidence type="ECO:0000313" key="1">
    <source>
        <dbReference type="EMBL" id="RDY08575.1"/>
    </source>
</evidence>
<keyword evidence="2" id="KW-1185">Reference proteome</keyword>
<protein>
    <submittedName>
        <fullName evidence="1">Uncharacterized protein</fullName>
    </submittedName>
</protein>
<gene>
    <name evidence="1" type="ORF">CR513_07192</name>
</gene>